<name>A0A2P5CHY5_PARAD</name>
<gene>
    <name evidence="3" type="ORF">PanWU01x14_152070</name>
</gene>
<organism evidence="3 4">
    <name type="scientific">Parasponia andersonii</name>
    <name type="common">Sponia andersonii</name>
    <dbReference type="NCBI Taxonomy" id="3476"/>
    <lineage>
        <taxon>Eukaryota</taxon>
        <taxon>Viridiplantae</taxon>
        <taxon>Streptophyta</taxon>
        <taxon>Embryophyta</taxon>
        <taxon>Tracheophyta</taxon>
        <taxon>Spermatophyta</taxon>
        <taxon>Magnoliopsida</taxon>
        <taxon>eudicotyledons</taxon>
        <taxon>Gunneridae</taxon>
        <taxon>Pentapetalae</taxon>
        <taxon>rosids</taxon>
        <taxon>fabids</taxon>
        <taxon>Rosales</taxon>
        <taxon>Cannabaceae</taxon>
        <taxon>Parasponia</taxon>
    </lineage>
</organism>
<dbReference type="Gene3D" id="1.20.1280.50">
    <property type="match status" value="1"/>
</dbReference>
<dbReference type="SUPFAM" id="SSF81383">
    <property type="entry name" value="F-box domain"/>
    <property type="match status" value="1"/>
</dbReference>
<evidence type="ECO:0000259" key="2">
    <source>
        <dbReference type="PROSITE" id="PS50181"/>
    </source>
</evidence>
<comment type="caution">
    <text evidence="3">The sequence shown here is derived from an EMBL/GenBank/DDBJ whole genome shotgun (WGS) entry which is preliminary data.</text>
</comment>
<dbReference type="CDD" id="cd22157">
    <property type="entry name" value="F-box_AtFBW1-like"/>
    <property type="match status" value="1"/>
</dbReference>
<protein>
    <submittedName>
        <fullName evidence="3">F-box domain containing protein</fullName>
    </submittedName>
</protein>
<dbReference type="EMBL" id="JXTB01000129">
    <property type="protein sequence ID" value="PON60595.1"/>
    <property type="molecule type" value="Genomic_DNA"/>
</dbReference>
<evidence type="ECO:0000256" key="1">
    <source>
        <dbReference type="SAM" id="MobiDB-lite"/>
    </source>
</evidence>
<feature type="compositionally biased region" description="Polar residues" evidence="1">
    <location>
        <begin position="1"/>
        <end position="10"/>
    </location>
</feature>
<feature type="compositionally biased region" description="Basic and acidic residues" evidence="1">
    <location>
        <begin position="12"/>
        <end position="21"/>
    </location>
</feature>
<dbReference type="AlphaFoldDB" id="A0A2P5CHY5"/>
<dbReference type="PANTHER" id="PTHR31111">
    <property type="entry name" value="BNAA05G37150D PROTEIN-RELATED"/>
    <property type="match status" value="1"/>
</dbReference>
<evidence type="ECO:0000313" key="3">
    <source>
        <dbReference type="EMBL" id="PON60595.1"/>
    </source>
</evidence>
<sequence length="487" mass="55971">MEEENQNLNPNGDERQSDPKRQKMTMTMTTTPLLHNGIPITAGISSCSHSLMESESDKKVLARCCHNYFLPDELWVEIMSWLPVKSLFSCKCVQKSWRHLINTLIHDQTFVTKHLLNNNSTTATPSLFITCCHGDFRKAQNSFLTITCNEKEDARHTDHLETIIRDFDLSILGQQQKYLLSLPGAYCNGILCIPIFRQNNNILLCNPALREFKLIIGSCFGHWRRIERKRILGFGHDSIDNVYKVVRVACESGLLGAEIHTLGVDRYDSWRRINIDLPEFYTSRTPPLMCQELQCKRIIYWFASGCYNGKPVILSFDLHVEKFQTISLPSLDDDLSTTETCSVIRYKLALWKESVALFKFHAPRCRCGKRSTCISPKPIEMWVMDESSKGPEERYFWTKHLTIPPPLKQFCCPEIFWKDDELILMSYSHSTDRSRRVPLVSVYNLSTQKVKSLHGIPENLYEIGSFAFVESLVSVSHDSALAKEQLG</sequence>
<dbReference type="InterPro" id="IPR036047">
    <property type="entry name" value="F-box-like_dom_sf"/>
</dbReference>
<keyword evidence="4" id="KW-1185">Reference proteome</keyword>
<dbReference type="InterPro" id="IPR013187">
    <property type="entry name" value="F-box-assoc_dom_typ3"/>
</dbReference>
<evidence type="ECO:0000313" key="4">
    <source>
        <dbReference type="Proteomes" id="UP000237105"/>
    </source>
</evidence>
<dbReference type="OrthoDB" id="1178748at2759"/>
<dbReference type="InterPro" id="IPR017451">
    <property type="entry name" value="F-box-assoc_interact_dom"/>
</dbReference>
<proteinExistence type="predicted"/>
<feature type="domain" description="F-box" evidence="2">
    <location>
        <begin position="70"/>
        <end position="113"/>
    </location>
</feature>
<accession>A0A2P5CHY5</accession>
<dbReference type="Proteomes" id="UP000237105">
    <property type="component" value="Unassembled WGS sequence"/>
</dbReference>
<dbReference type="InterPro" id="IPR001810">
    <property type="entry name" value="F-box_dom"/>
</dbReference>
<dbReference type="PROSITE" id="PS50181">
    <property type="entry name" value="FBOX"/>
    <property type="match status" value="1"/>
</dbReference>
<dbReference type="STRING" id="3476.A0A2P5CHY5"/>
<feature type="region of interest" description="Disordered" evidence="1">
    <location>
        <begin position="1"/>
        <end position="21"/>
    </location>
</feature>
<dbReference type="Pfam" id="PF00646">
    <property type="entry name" value="F-box"/>
    <property type="match status" value="1"/>
</dbReference>
<dbReference type="Pfam" id="PF08268">
    <property type="entry name" value="FBA_3"/>
    <property type="match status" value="1"/>
</dbReference>
<reference evidence="4" key="1">
    <citation type="submission" date="2016-06" db="EMBL/GenBank/DDBJ databases">
        <title>Parallel loss of symbiosis genes in relatives of nitrogen-fixing non-legume Parasponia.</title>
        <authorList>
            <person name="Van Velzen R."/>
            <person name="Holmer R."/>
            <person name="Bu F."/>
            <person name="Rutten L."/>
            <person name="Van Zeijl A."/>
            <person name="Liu W."/>
            <person name="Santuari L."/>
            <person name="Cao Q."/>
            <person name="Sharma T."/>
            <person name="Shen D."/>
            <person name="Roswanjaya Y."/>
            <person name="Wardhani T."/>
            <person name="Kalhor M.S."/>
            <person name="Jansen J."/>
            <person name="Van den Hoogen J."/>
            <person name="Gungor B."/>
            <person name="Hartog M."/>
            <person name="Hontelez J."/>
            <person name="Verver J."/>
            <person name="Yang W.-C."/>
            <person name="Schijlen E."/>
            <person name="Repin R."/>
            <person name="Schilthuizen M."/>
            <person name="Schranz E."/>
            <person name="Heidstra R."/>
            <person name="Miyata K."/>
            <person name="Fedorova E."/>
            <person name="Kohlen W."/>
            <person name="Bisseling T."/>
            <person name="Smit S."/>
            <person name="Geurts R."/>
        </authorList>
    </citation>
    <scope>NUCLEOTIDE SEQUENCE [LARGE SCALE GENOMIC DNA]</scope>
    <source>
        <strain evidence="4">cv. WU1-14</strain>
    </source>
</reference>
<dbReference type="NCBIfam" id="TIGR01640">
    <property type="entry name" value="F_box_assoc_1"/>
    <property type="match status" value="1"/>
</dbReference>
<dbReference type="PANTHER" id="PTHR31111:SF136">
    <property type="entry name" value="F-BOX ASSOCIATED DOMAIN-CONTAINING PROTEIN"/>
    <property type="match status" value="1"/>
</dbReference>
<dbReference type="SMART" id="SM00256">
    <property type="entry name" value="FBOX"/>
    <property type="match status" value="1"/>
</dbReference>